<keyword evidence="2" id="KW-0560">Oxidoreductase</keyword>
<dbReference type="AlphaFoldDB" id="A0A2T0WC74"/>
<dbReference type="PANTHER" id="PTHR33930">
    <property type="entry name" value="ALKYL HYDROPEROXIDE REDUCTASE AHPD"/>
    <property type="match status" value="1"/>
</dbReference>
<protein>
    <submittedName>
        <fullName evidence="2">AhpD family alkylhydroperoxidase</fullName>
    </submittedName>
</protein>
<dbReference type="GO" id="GO:0051920">
    <property type="term" value="F:peroxiredoxin activity"/>
    <property type="evidence" value="ECO:0007669"/>
    <property type="project" value="InterPro"/>
</dbReference>
<dbReference type="EMBL" id="PVTQ01000026">
    <property type="protein sequence ID" value="PRY84297.1"/>
    <property type="molecule type" value="Genomic_DNA"/>
</dbReference>
<sequence>MSFTDKIEDTRDQLRALNKAIPEVTRGFGGLSKAVKADGALEFKTKEFVALGIAVATKCEACITLHVEALIKCGATREEVADCLGMSIQMGGGPSMMYAAKALACYDEFSEKV</sequence>
<dbReference type="PANTHER" id="PTHR33930:SF2">
    <property type="entry name" value="BLR3452 PROTEIN"/>
    <property type="match status" value="1"/>
</dbReference>
<dbReference type="SUPFAM" id="SSF69118">
    <property type="entry name" value="AhpD-like"/>
    <property type="match status" value="1"/>
</dbReference>
<name>A0A2T0WC74_9RHOB</name>
<dbReference type="RefSeq" id="WP_106268510.1">
    <property type="nucleotide sequence ID" value="NZ_PVTQ01000026.1"/>
</dbReference>
<evidence type="ECO:0000259" key="1">
    <source>
        <dbReference type="Pfam" id="PF02627"/>
    </source>
</evidence>
<keyword evidence="3" id="KW-1185">Reference proteome</keyword>
<evidence type="ECO:0000313" key="3">
    <source>
        <dbReference type="Proteomes" id="UP000238392"/>
    </source>
</evidence>
<dbReference type="InterPro" id="IPR004675">
    <property type="entry name" value="AhpD_core"/>
</dbReference>
<keyword evidence="2" id="KW-0575">Peroxidase</keyword>
<accession>A0A2T0WC74</accession>
<dbReference type="Proteomes" id="UP000238392">
    <property type="component" value="Unassembled WGS sequence"/>
</dbReference>
<proteinExistence type="predicted"/>
<dbReference type="Gene3D" id="1.20.1290.10">
    <property type="entry name" value="AhpD-like"/>
    <property type="match status" value="1"/>
</dbReference>
<dbReference type="NCBIfam" id="TIGR00778">
    <property type="entry name" value="ahpD_dom"/>
    <property type="match status" value="1"/>
</dbReference>
<dbReference type="InterPro" id="IPR003779">
    <property type="entry name" value="CMD-like"/>
</dbReference>
<feature type="domain" description="Carboxymuconolactone decarboxylase-like" evidence="1">
    <location>
        <begin position="22"/>
        <end position="103"/>
    </location>
</feature>
<comment type="caution">
    <text evidence="2">The sequence shown here is derived from an EMBL/GenBank/DDBJ whole genome shotgun (WGS) entry which is preliminary data.</text>
</comment>
<organism evidence="2 3">
    <name type="scientific">Donghicola tyrosinivorans</name>
    <dbReference type="NCBI Taxonomy" id="1652492"/>
    <lineage>
        <taxon>Bacteria</taxon>
        <taxon>Pseudomonadati</taxon>
        <taxon>Pseudomonadota</taxon>
        <taxon>Alphaproteobacteria</taxon>
        <taxon>Rhodobacterales</taxon>
        <taxon>Roseobacteraceae</taxon>
        <taxon>Donghicola</taxon>
    </lineage>
</organism>
<dbReference type="InterPro" id="IPR029032">
    <property type="entry name" value="AhpD-like"/>
</dbReference>
<dbReference type="OrthoDB" id="1683318at2"/>
<reference evidence="2 3" key="1">
    <citation type="submission" date="2018-03" db="EMBL/GenBank/DDBJ databases">
        <title>Genomic Encyclopedia of Archaeal and Bacterial Type Strains, Phase II (KMG-II): from individual species to whole genera.</title>
        <authorList>
            <person name="Goeker M."/>
        </authorList>
    </citation>
    <scope>NUCLEOTIDE SEQUENCE [LARGE SCALE GENOMIC DNA]</scope>
    <source>
        <strain evidence="2 3">DSM 100212</strain>
    </source>
</reference>
<evidence type="ECO:0000313" key="2">
    <source>
        <dbReference type="EMBL" id="PRY84297.1"/>
    </source>
</evidence>
<gene>
    <name evidence="2" type="ORF">CLV74_12619</name>
</gene>
<dbReference type="Pfam" id="PF02627">
    <property type="entry name" value="CMD"/>
    <property type="match status" value="1"/>
</dbReference>